<evidence type="ECO:0000256" key="2">
    <source>
        <dbReference type="ARBA" id="ARBA00023125"/>
    </source>
</evidence>
<dbReference type="AlphaFoldDB" id="A0A1W6LKE3"/>
<dbReference type="Pfam" id="PF12833">
    <property type="entry name" value="HTH_18"/>
    <property type="match status" value="1"/>
</dbReference>
<gene>
    <name evidence="5" type="primary">xylR_2</name>
    <name evidence="5" type="ORF">STSP1_00589</name>
</gene>
<dbReference type="SMART" id="SM00342">
    <property type="entry name" value="HTH_ARAC"/>
    <property type="match status" value="1"/>
</dbReference>
<dbReference type="GO" id="GO:0003700">
    <property type="term" value="F:DNA-binding transcription factor activity"/>
    <property type="evidence" value="ECO:0007669"/>
    <property type="project" value="InterPro"/>
</dbReference>
<dbReference type="SUPFAM" id="SSF53822">
    <property type="entry name" value="Periplasmic binding protein-like I"/>
    <property type="match status" value="1"/>
</dbReference>
<dbReference type="PROSITE" id="PS01124">
    <property type="entry name" value="HTH_ARAC_FAMILY_2"/>
    <property type="match status" value="1"/>
</dbReference>
<keyword evidence="1" id="KW-0805">Transcription regulation</keyword>
<dbReference type="PANTHER" id="PTHR30146">
    <property type="entry name" value="LACI-RELATED TRANSCRIPTIONAL REPRESSOR"/>
    <property type="match status" value="1"/>
</dbReference>
<evidence type="ECO:0000313" key="6">
    <source>
        <dbReference type="Proteomes" id="UP000193334"/>
    </source>
</evidence>
<name>A0A1W6LKE3_9BACT</name>
<reference evidence="6" key="1">
    <citation type="submission" date="2017-04" db="EMBL/GenBank/DDBJ databases">
        <title>Comparative genomics and description of representatives of a novel lineage of planctomycetes thriving in anoxic sediments.</title>
        <authorList>
            <person name="Spring S."/>
            <person name="Bunk B."/>
            <person name="Sproer C."/>
        </authorList>
    </citation>
    <scope>NUCLEOTIDE SEQUENCE [LARGE SCALE GENOMIC DNA]</scope>
    <source>
        <strain evidence="6">ST-PulAB-D4</strain>
    </source>
</reference>
<evidence type="ECO:0000256" key="3">
    <source>
        <dbReference type="ARBA" id="ARBA00023163"/>
    </source>
</evidence>
<keyword evidence="2" id="KW-0238">DNA-binding</keyword>
<dbReference type="InterPro" id="IPR018060">
    <property type="entry name" value="HTH_AraC"/>
</dbReference>
<evidence type="ECO:0000259" key="4">
    <source>
        <dbReference type="PROSITE" id="PS01124"/>
    </source>
</evidence>
<protein>
    <submittedName>
        <fullName evidence="5">Xylose operon regulatory protein</fullName>
    </submittedName>
</protein>
<dbReference type="Pfam" id="PF13377">
    <property type="entry name" value="Peripla_BP_3"/>
    <property type="match status" value="1"/>
</dbReference>
<dbReference type="InterPro" id="IPR009057">
    <property type="entry name" value="Homeodomain-like_sf"/>
</dbReference>
<dbReference type="Proteomes" id="UP000193334">
    <property type="component" value="Chromosome"/>
</dbReference>
<dbReference type="Gene3D" id="3.40.50.2300">
    <property type="match status" value="2"/>
</dbReference>
<dbReference type="STRING" id="1941349.STSP1_00589"/>
<dbReference type="KEGG" id="pbp:STSP1_00589"/>
<keyword evidence="3" id="KW-0804">Transcription</keyword>
<dbReference type="GO" id="GO:0000976">
    <property type="term" value="F:transcription cis-regulatory region binding"/>
    <property type="evidence" value="ECO:0007669"/>
    <property type="project" value="TreeGrafter"/>
</dbReference>
<proteinExistence type="predicted"/>
<feature type="domain" description="HTH araC/xylS-type" evidence="4">
    <location>
        <begin position="288"/>
        <end position="386"/>
    </location>
</feature>
<evidence type="ECO:0000313" key="5">
    <source>
        <dbReference type="EMBL" id="ARN56213.1"/>
    </source>
</evidence>
<evidence type="ECO:0000256" key="1">
    <source>
        <dbReference type="ARBA" id="ARBA00023015"/>
    </source>
</evidence>
<dbReference type="PANTHER" id="PTHR30146:SF24">
    <property type="entry name" value="XYLOSE OPERON REGULATORY PROTEIN"/>
    <property type="match status" value="1"/>
</dbReference>
<dbReference type="SUPFAM" id="SSF46689">
    <property type="entry name" value="Homeodomain-like"/>
    <property type="match status" value="1"/>
</dbReference>
<dbReference type="RefSeq" id="WP_085754924.1">
    <property type="nucleotide sequence ID" value="NZ_CP021023.1"/>
</dbReference>
<dbReference type="InterPro" id="IPR046335">
    <property type="entry name" value="LacI/GalR-like_sensor"/>
</dbReference>
<keyword evidence="6" id="KW-1185">Reference proteome</keyword>
<accession>A0A1W6LKE3</accession>
<sequence>MFDPRSILLVIDRTKSNGRELLKGISSYGRVVKNLRFKIIDAEIATELKEHAFIKYVSQEAKGVSGIIMVESVYIDSLPDFGVPTILASASRGFAKGDYLIQVNNQMVAREAVKHLVSYGHSYFGYVGLQDFDWCNARFEHFKQIVENQCKGLRSFFYEPPGKYTMKEPFRAGMEKWLDSIPKPIGIFACSDFCGKHVIEACKRLDIKVPDEVSVLGVDNDDLICNFTTPTLSSINLKTRDCGFEAAKLLVKLMDGEKCPPATLHVEPGRISVRQSTDFIAVRDQSVAKALRFIRDNVMLPIQTEDVCDEVCCSRQFLYNKFKRHLKCSVHDYIRRCRIRKICELLIETNMTISEIAYKMHFPDPDHVSRYFKKQKGISPTQYRRDLRTERTG</sequence>
<dbReference type="EMBL" id="CP021023">
    <property type="protein sequence ID" value="ARN56213.1"/>
    <property type="molecule type" value="Genomic_DNA"/>
</dbReference>
<dbReference type="InterPro" id="IPR028082">
    <property type="entry name" value="Peripla_BP_I"/>
</dbReference>
<dbReference type="Gene3D" id="1.10.10.60">
    <property type="entry name" value="Homeodomain-like"/>
    <property type="match status" value="2"/>
</dbReference>
<organism evidence="5 6">
    <name type="scientific">Sedimentisphaera salicampi</name>
    <dbReference type="NCBI Taxonomy" id="1941349"/>
    <lineage>
        <taxon>Bacteria</taxon>
        <taxon>Pseudomonadati</taxon>
        <taxon>Planctomycetota</taxon>
        <taxon>Phycisphaerae</taxon>
        <taxon>Sedimentisphaerales</taxon>
        <taxon>Sedimentisphaeraceae</taxon>
        <taxon>Sedimentisphaera</taxon>
    </lineage>
</organism>